<dbReference type="RefSeq" id="WP_179901885.1">
    <property type="nucleotide sequence ID" value="NZ_JACBXV010000377.1"/>
</dbReference>
<keyword evidence="2" id="KW-0547">Nucleotide-binding</keyword>
<reference evidence="2 3" key="1">
    <citation type="submission" date="2020-07" db="EMBL/GenBank/DDBJ databases">
        <title>MOT database genomes.</title>
        <authorList>
            <person name="Joseph S."/>
            <person name="Aduse-Opoku J."/>
            <person name="Hashim A."/>
            <person name="Wade W."/>
            <person name="Curtis M."/>
        </authorList>
    </citation>
    <scope>NUCLEOTIDE SEQUENCE [LARGE SCALE GENOMIC DNA]</scope>
    <source>
        <strain evidence="2 3">WMus004</strain>
    </source>
</reference>
<dbReference type="PROSITE" id="PS51192">
    <property type="entry name" value="HELICASE_ATP_BIND_1"/>
    <property type="match status" value="1"/>
</dbReference>
<dbReference type="GO" id="GO:0003676">
    <property type="term" value="F:nucleic acid binding"/>
    <property type="evidence" value="ECO:0007669"/>
    <property type="project" value="InterPro"/>
</dbReference>
<feature type="domain" description="Helicase ATP-binding" evidence="1">
    <location>
        <begin position="1"/>
        <end position="200"/>
    </location>
</feature>
<dbReference type="InterPro" id="IPR014001">
    <property type="entry name" value="Helicase_ATP-bd"/>
</dbReference>
<evidence type="ECO:0000313" key="3">
    <source>
        <dbReference type="Proteomes" id="UP000572528"/>
    </source>
</evidence>
<name>A0A853EMH8_9ACTO</name>
<dbReference type="GO" id="GO:0005524">
    <property type="term" value="F:ATP binding"/>
    <property type="evidence" value="ECO:0007669"/>
    <property type="project" value="InterPro"/>
</dbReference>
<dbReference type="SUPFAM" id="SSF52540">
    <property type="entry name" value="P-loop containing nucleoside triphosphate hydrolases"/>
    <property type="match status" value="1"/>
</dbReference>
<dbReference type="Gene3D" id="3.40.50.300">
    <property type="entry name" value="P-loop containing nucleotide triphosphate hydrolases"/>
    <property type="match status" value="1"/>
</dbReference>
<dbReference type="PANTHER" id="PTHR47957">
    <property type="entry name" value="ATP-DEPENDENT HELICASE HRQ1"/>
    <property type="match status" value="1"/>
</dbReference>
<dbReference type="PANTHER" id="PTHR47957:SF3">
    <property type="entry name" value="ATP-DEPENDENT HELICASE HRQ1"/>
    <property type="match status" value="1"/>
</dbReference>
<organism evidence="2 3">
    <name type="scientific">Actinomyces bowdenii</name>
    <dbReference type="NCBI Taxonomy" id="131109"/>
    <lineage>
        <taxon>Bacteria</taxon>
        <taxon>Bacillati</taxon>
        <taxon>Actinomycetota</taxon>
        <taxon>Actinomycetes</taxon>
        <taxon>Actinomycetales</taxon>
        <taxon>Actinomycetaceae</taxon>
        <taxon>Actinomyces</taxon>
    </lineage>
</organism>
<gene>
    <name evidence="2" type="ORF">HZZ05_13605</name>
</gene>
<dbReference type="Proteomes" id="UP000572528">
    <property type="component" value="Unassembled WGS sequence"/>
</dbReference>
<dbReference type="Pfam" id="PF00270">
    <property type="entry name" value="DEAD"/>
    <property type="match status" value="1"/>
</dbReference>
<dbReference type="EMBL" id="JACBXV010000377">
    <property type="protein sequence ID" value="NYS70523.1"/>
    <property type="molecule type" value="Genomic_DNA"/>
</dbReference>
<dbReference type="GO" id="GO:0043138">
    <property type="term" value="F:3'-5' DNA helicase activity"/>
    <property type="evidence" value="ECO:0007669"/>
    <property type="project" value="TreeGrafter"/>
</dbReference>
<proteinExistence type="predicted"/>
<feature type="non-terminal residue" evidence="2">
    <location>
        <position position="313"/>
    </location>
</feature>
<accession>A0A853EMH8</accession>
<dbReference type="GO" id="GO:0006289">
    <property type="term" value="P:nucleotide-excision repair"/>
    <property type="evidence" value="ECO:0007669"/>
    <property type="project" value="TreeGrafter"/>
</dbReference>
<dbReference type="AlphaFoldDB" id="A0A853EMH8"/>
<evidence type="ECO:0000259" key="1">
    <source>
        <dbReference type="PROSITE" id="PS51192"/>
    </source>
</evidence>
<dbReference type="GO" id="GO:0036297">
    <property type="term" value="P:interstrand cross-link repair"/>
    <property type="evidence" value="ECO:0007669"/>
    <property type="project" value="TreeGrafter"/>
</dbReference>
<dbReference type="InterPro" id="IPR011545">
    <property type="entry name" value="DEAD/DEAH_box_helicase_dom"/>
</dbReference>
<keyword evidence="2" id="KW-0067">ATP-binding</keyword>
<dbReference type="InterPro" id="IPR027417">
    <property type="entry name" value="P-loop_NTPase"/>
</dbReference>
<keyword evidence="2" id="KW-0347">Helicase</keyword>
<evidence type="ECO:0000313" key="2">
    <source>
        <dbReference type="EMBL" id="NYS70523.1"/>
    </source>
</evidence>
<keyword evidence="2" id="KW-0378">Hydrolase</keyword>
<sequence>GKTEAFLHPILDHVLRARAQGVAGLKALILYPMNALATDQASRLARLITSDPALSQVRAALYTGDSTTTPHTTVTPHSLITDRYEIRRTPPDILLTNYKMLDQLLLRPEDQELWKASAQSLTYLVLDEFHTYDGAQGTDVAMLLRRLGLAIRAHLPADDPRAEAFAASPLGPIAPVATSATLGDGGDPGSILAFAHDVFGLPLPPEAVITETRTPLPDWVAPYRQATTAEGLQPRALRTLSTPELQALARGDHALNQADTVPSPASDQTSTGLLEAVVSHLYQRNGEPPAAGSLDTPTLASALQAHPDVLDMV</sequence>
<protein>
    <submittedName>
        <fullName evidence="2">DEAD/DEAH box helicase</fullName>
    </submittedName>
</protein>
<comment type="caution">
    <text evidence="2">The sequence shown here is derived from an EMBL/GenBank/DDBJ whole genome shotgun (WGS) entry which is preliminary data.</text>
</comment>
<feature type="non-terminal residue" evidence="2">
    <location>
        <position position="1"/>
    </location>
</feature>